<protein>
    <submittedName>
        <fullName evidence="3">(salmon louse) hypothetical protein</fullName>
    </submittedName>
</protein>
<organism evidence="3 4">
    <name type="scientific">Lepeophtheirus salmonis</name>
    <name type="common">Salmon louse</name>
    <name type="synonym">Caligus salmonis</name>
    <dbReference type="NCBI Taxonomy" id="72036"/>
    <lineage>
        <taxon>Eukaryota</taxon>
        <taxon>Metazoa</taxon>
        <taxon>Ecdysozoa</taxon>
        <taxon>Arthropoda</taxon>
        <taxon>Crustacea</taxon>
        <taxon>Multicrustacea</taxon>
        <taxon>Hexanauplia</taxon>
        <taxon>Copepoda</taxon>
        <taxon>Siphonostomatoida</taxon>
        <taxon>Caligidae</taxon>
        <taxon>Lepeophtheirus</taxon>
    </lineage>
</organism>
<sequence>MNSVCWILFVVIILSTWRDSLGQGNCELNYSLIQSKEGEYRRFIDELNGTLIDPEELVIEDDFNLIHFQYTVDLSRRIFDEQLAKLRGEIRKDQREIPHFEETIGGVTETKSKCSAVCGEGPKFVTRLEPCFPIFGCPTVAFGEWGGWSSCSQSCIESLNDIPYRVRVRTCTPNCQFGNIEKRPCDLPMCPPTCPEYTATLDRNTKDDLKISVLFTIDPPKRTIGQNSRQEVSLRDFYDGSLVETFNVTYHKTIQKTSLRINSAYVPEIRIINEIFLRSPHSNPTSLLVHHCQGRVLHCNFFICDDGTRILADELCNNKVNCPDLSDERADRCTGSFGIPLITLTLFLFVYIIIGVGLFLSRNKEEFFMKDEPSKTPQELELLRHEYANLHINKSTEEFFTSVCE</sequence>
<dbReference type="SMART" id="SM00192">
    <property type="entry name" value="LDLa"/>
    <property type="match status" value="1"/>
</dbReference>
<reference evidence="3" key="1">
    <citation type="submission" date="2021-02" db="EMBL/GenBank/DDBJ databases">
        <authorList>
            <person name="Bekaert M."/>
        </authorList>
    </citation>
    <scope>NUCLEOTIDE SEQUENCE</scope>
    <source>
        <strain evidence="3">IoA-00</strain>
    </source>
</reference>
<dbReference type="Gene3D" id="2.20.100.10">
    <property type="entry name" value="Thrombospondin type-1 (TSP1) repeat"/>
    <property type="match status" value="1"/>
</dbReference>
<keyword evidence="1" id="KW-0245">EGF-like domain</keyword>
<dbReference type="AlphaFoldDB" id="A0A7R8D2G3"/>
<dbReference type="InterPro" id="IPR036383">
    <property type="entry name" value="TSP1_rpt_sf"/>
</dbReference>
<dbReference type="SMART" id="SM00209">
    <property type="entry name" value="TSP1"/>
    <property type="match status" value="1"/>
</dbReference>
<dbReference type="EMBL" id="HG994584">
    <property type="protein sequence ID" value="CAF2956795.1"/>
    <property type="molecule type" value="Genomic_DNA"/>
</dbReference>
<evidence type="ECO:0000313" key="4">
    <source>
        <dbReference type="Proteomes" id="UP000675881"/>
    </source>
</evidence>
<dbReference type="Proteomes" id="UP000675881">
    <property type="component" value="Chromosome 5"/>
</dbReference>
<evidence type="ECO:0000313" key="3">
    <source>
        <dbReference type="EMBL" id="CAF2956795.1"/>
    </source>
</evidence>
<dbReference type="CDD" id="cd00112">
    <property type="entry name" value="LDLa"/>
    <property type="match status" value="1"/>
</dbReference>
<evidence type="ECO:0000256" key="2">
    <source>
        <dbReference type="ARBA" id="ARBA00023157"/>
    </source>
</evidence>
<dbReference type="InterPro" id="IPR000884">
    <property type="entry name" value="TSP1_rpt"/>
</dbReference>
<keyword evidence="2" id="KW-1015">Disulfide bond</keyword>
<gene>
    <name evidence="3" type="ORF">LSAA_10723</name>
</gene>
<proteinExistence type="predicted"/>
<dbReference type="InterPro" id="IPR036055">
    <property type="entry name" value="LDL_receptor-like_sf"/>
</dbReference>
<name>A0A7R8D2G3_LEPSM</name>
<dbReference type="SUPFAM" id="SSF57424">
    <property type="entry name" value="LDL receptor-like module"/>
    <property type="match status" value="1"/>
</dbReference>
<dbReference type="InterPro" id="IPR002172">
    <property type="entry name" value="LDrepeatLR_classA_rpt"/>
</dbReference>
<accession>A0A7R8D2G3</accession>
<dbReference type="Gene3D" id="4.10.400.10">
    <property type="entry name" value="Low-density Lipoprotein Receptor"/>
    <property type="match status" value="1"/>
</dbReference>
<dbReference type="PROSITE" id="PS50092">
    <property type="entry name" value="TSP1"/>
    <property type="match status" value="1"/>
</dbReference>
<keyword evidence="4" id="KW-1185">Reference proteome</keyword>
<evidence type="ECO:0000256" key="1">
    <source>
        <dbReference type="ARBA" id="ARBA00022536"/>
    </source>
</evidence>